<evidence type="ECO:0000313" key="3">
    <source>
        <dbReference type="EMBL" id="KAA2251176.1"/>
    </source>
</evidence>
<keyword evidence="1" id="KW-0238">DNA-binding</keyword>
<dbReference type="Gene3D" id="1.10.1660.10">
    <property type="match status" value="1"/>
</dbReference>
<gene>
    <name evidence="3" type="ORF">F0L68_37755</name>
</gene>
<dbReference type="InterPro" id="IPR047057">
    <property type="entry name" value="MerR_fam"/>
</dbReference>
<dbReference type="Pfam" id="PF13411">
    <property type="entry name" value="MerR_1"/>
    <property type="match status" value="1"/>
</dbReference>
<evidence type="ECO:0000259" key="2">
    <source>
        <dbReference type="PROSITE" id="PS50937"/>
    </source>
</evidence>
<dbReference type="AlphaFoldDB" id="A0A5B2WL04"/>
<dbReference type="Proteomes" id="UP000323454">
    <property type="component" value="Unassembled WGS sequence"/>
</dbReference>
<dbReference type="RefSeq" id="WP_149854715.1">
    <property type="nucleotide sequence ID" value="NZ_VUOB01000085.1"/>
</dbReference>
<dbReference type="PROSITE" id="PS50937">
    <property type="entry name" value="HTH_MERR_2"/>
    <property type="match status" value="1"/>
</dbReference>
<dbReference type="PANTHER" id="PTHR30204">
    <property type="entry name" value="REDOX-CYCLING DRUG-SENSING TRANSCRIPTIONAL ACTIVATOR SOXR"/>
    <property type="match status" value="1"/>
</dbReference>
<dbReference type="GO" id="GO:0003700">
    <property type="term" value="F:DNA-binding transcription factor activity"/>
    <property type="evidence" value="ECO:0007669"/>
    <property type="project" value="InterPro"/>
</dbReference>
<proteinExistence type="predicted"/>
<dbReference type="InterPro" id="IPR000551">
    <property type="entry name" value="MerR-type_HTH_dom"/>
</dbReference>
<dbReference type="SUPFAM" id="SSF46955">
    <property type="entry name" value="Putative DNA-binding domain"/>
    <property type="match status" value="1"/>
</dbReference>
<comment type="caution">
    <text evidence="3">The sequence shown here is derived from an EMBL/GenBank/DDBJ whole genome shotgun (WGS) entry which is preliminary data.</text>
</comment>
<keyword evidence="4" id="KW-1185">Reference proteome</keyword>
<dbReference type="OrthoDB" id="4569196at2"/>
<reference evidence="3 4" key="2">
    <citation type="submission" date="2019-09" db="EMBL/GenBank/DDBJ databases">
        <authorList>
            <person name="Jin C."/>
        </authorList>
    </citation>
    <scope>NUCLEOTIDE SEQUENCE [LARGE SCALE GENOMIC DNA]</scope>
    <source>
        <strain evidence="3 4">AN110305</strain>
    </source>
</reference>
<dbReference type="PRINTS" id="PR00040">
    <property type="entry name" value="HTHMERR"/>
</dbReference>
<sequence length="247" mass="27266">MLTIGQVATYLGVTVRAIRHYHQRGLLPEPERDASGYRRYGADAVVTLVRIKAMSDAGVPLARIDELMAASPEQFATSVAAIDTDLKEQISDLKRRRRRIAELSAGDRLFLPEEVVALLDRVREIGLSQEAVRTERDTWILLVAQYPDQVPGWAAEKLAMLEDVAFQRLYLTADQAAGWSRDDPRLEALADEVNSFGGLRAPDTDGKKPILALDALVAVTIMAAQSGKPVPALERLVELCRLRAKPN</sequence>
<evidence type="ECO:0000313" key="4">
    <source>
        <dbReference type="Proteomes" id="UP000323454"/>
    </source>
</evidence>
<accession>A0A5B2WL04</accession>
<dbReference type="PANTHER" id="PTHR30204:SF93">
    <property type="entry name" value="HTH MERR-TYPE DOMAIN-CONTAINING PROTEIN"/>
    <property type="match status" value="1"/>
</dbReference>
<organism evidence="3 4">
    <name type="scientific">Solihabitans fulvus</name>
    <dbReference type="NCBI Taxonomy" id="1892852"/>
    <lineage>
        <taxon>Bacteria</taxon>
        <taxon>Bacillati</taxon>
        <taxon>Actinomycetota</taxon>
        <taxon>Actinomycetes</taxon>
        <taxon>Pseudonocardiales</taxon>
        <taxon>Pseudonocardiaceae</taxon>
        <taxon>Solihabitans</taxon>
    </lineage>
</organism>
<reference evidence="3 4" key="1">
    <citation type="submission" date="2019-09" db="EMBL/GenBank/DDBJ databases">
        <title>Goodfellowia gen. nov., a new genus of the Pseudonocardineae related to Actinoalloteichus, containing Goodfellowia coeruleoviolacea gen. nov., comb. nov. gen. nov., comb. nov.</title>
        <authorList>
            <person name="Labeda D."/>
        </authorList>
    </citation>
    <scope>NUCLEOTIDE SEQUENCE [LARGE SCALE GENOMIC DNA]</scope>
    <source>
        <strain evidence="3 4">AN110305</strain>
    </source>
</reference>
<dbReference type="InterPro" id="IPR009061">
    <property type="entry name" value="DNA-bd_dom_put_sf"/>
</dbReference>
<dbReference type="SMART" id="SM00422">
    <property type="entry name" value="HTH_MERR"/>
    <property type="match status" value="1"/>
</dbReference>
<dbReference type="EMBL" id="VUOB01000085">
    <property type="protein sequence ID" value="KAA2251176.1"/>
    <property type="molecule type" value="Genomic_DNA"/>
</dbReference>
<dbReference type="GO" id="GO:0003677">
    <property type="term" value="F:DNA binding"/>
    <property type="evidence" value="ECO:0007669"/>
    <property type="project" value="UniProtKB-KW"/>
</dbReference>
<evidence type="ECO:0000256" key="1">
    <source>
        <dbReference type="ARBA" id="ARBA00023125"/>
    </source>
</evidence>
<dbReference type="CDD" id="cd00592">
    <property type="entry name" value="HTH_MerR-like"/>
    <property type="match status" value="1"/>
</dbReference>
<name>A0A5B2WL04_9PSEU</name>
<protein>
    <submittedName>
        <fullName evidence="3">MerR family transcriptional regulator</fullName>
    </submittedName>
</protein>
<feature type="domain" description="HTH merR-type" evidence="2">
    <location>
        <begin position="1"/>
        <end position="70"/>
    </location>
</feature>